<dbReference type="Gene3D" id="3.30.300.30">
    <property type="match status" value="1"/>
</dbReference>
<dbReference type="AlphaFoldDB" id="A0A8H6DR87"/>
<dbReference type="GO" id="GO:0030729">
    <property type="term" value="F:acetoacetate-CoA ligase activity"/>
    <property type="evidence" value="ECO:0007669"/>
    <property type="project" value="InterPro"/>
</dbReference>
<accession>A0A8H6DR87</accession>
<dbReference type="SUPFAM" id="SSF56801">
    <property type="entry name" value="Acetyl-CoA synthetase-like"/>
    <property type="match status" value="1"/>
</dbReference>
<protein>
    <recommendedName>
        <fullName evidence="1">AMP-dependent synthetase/ligase domain-containing protein</fullName>
    </recommendedName>
</protein>
<dbReference type="InterPro" id="IPR020845">
    <property type="entry name" value="AMP-binding_CS"/>
</dbReference>
<dbReference type="Gene3D" id="3.40.50.12780">
    <property type="entry name" value="N-terminal domain of ligase-like"/>
    <property type="match status" value="1"/>
</dbReference>
<dbReference type="InterPro" id="IPR005914">
    <property type="entry name" value="Acac_CoA_synth"/>
</dbReference>
<dbReference type="EMBL" id="WNKQ01000020">
    <property type="protein sequence ID" value="KAF5845204.1"/>
    <property type="molecule type" value="Genomic_DNA"/>
</dbReference>
<dbReference type="Proteomes" id="UP000624244">
    <property type="component" value="Unassembled WGS sequence"/>
</dbReference>
<dbReference type="InterPro" id="IPR045851">
    <property type="entry name" value="AMP-bd_C_sf"/>
</dbReference>
<dbReference type="InterPro" id="IPR042099">
    <property type="entry name" value="ANL_N_sf"/>
</dbReference>
<name>A0A8H6DR87_COCSA</name>
<dbReference type="PANTHER" id="PTHR42921">
    <property type="entry name" value="ACETOACETYL-COA SYNTHETASE"/>
    <property type="match status" value="1"/>
</dbReference>
<dbReference type="PANTHER" id="PTHR42921:SF4">
    <property type="entry name" value="ACETOACETYL-COA SYNTHASE (AFU_ORTHOLOGUE AFUA_8G04770)"/>
    <property type="match status" value="1"/>
</dbReference>
<feature type="domain" description="AMP-dependent synthetase/ligase" evidence="1">
    <location>
        <begin position="140"/>
        <end position="510"/>
    </location>
</feature>
<dbReference type="InterPro" id="IPR000873">
    <property type="entry name" value="AMP-dep_synth/lig_dom"/>
</dbReference>
<comment type="caution">
    <text evidence="2">The sequence shown here is derived from an EMBL/GenBank/DDBJ whole genome shotgun (WGS) entry which is preliminary data.</text>
</comment>
<organism evidence="2 3">
    <name type="scientific">Cochliobolus sativus</name>
    <name type="common">Common root rot and spot blotch fungus</name>
    <name type="synonym">Bipolaris sorokiniana</name>
    <dbReference type="NCBI Taxonomy" id="45130"/>
    <lineage>
        <taxon>Eukaryota</taxon>
        <taxon>Fungi</taxon>
        <taxon>Dikarya</taxon>
        <taxon>Ascomycota</taxon>
        <taxon>Pezizomycotina</taxon>
        <taxon>Dothideomycetes</taxon>
        <taxon>Pleosporomycetidae</taxon>
        <taxon>Pleosporales</taxon>
        <taxon>Pleosporineae</taxon>
        <taxon>Pleosporaceae</taxon>
        <taxon>Bipolaris</taxon>
    </lineage>
</organism>
<evidence type="ECO:0000313" key="2">
    <source>
        <dbReference type="EMBL" id="KAF5845204.1"/>
    </source>
</evidence>
<proteinExistence type="predicted"/>
<evidence type="ECO:0000259" key="1">
    <source>
        <dbReference type="Pfam" id="PF00501"/>
    </source>
</evidence>
<dbReference type="NCBIfam" id="TIGR01217">
    <property type="entry name" value="ac_ac_CoA_syn"/>
    <property type="match status" value="1"/>
</dbReference>
<dbReference type="Pfam" id="PF00501">
    <property type="entry name" value="AMP-binding"/>
    <property type="match status" value="1"/>
</dbReference>
<sequence>MESPNMMAPRRLWDHPNPQTTWMWRFKQSLEDATGLKFPVRNIGIVYEDLHNYSVAHRSDFWRFTFSFLPLVYEGPIPSMVINETARIDAIPEWFPGVYLNWAENVLFAGNDAGKPVYSPGKEDGTIAILEVKEGTTEQVRPVTWQELRTRVGRLSQAMRARGVHKGDRIAVVANNSVDTLTVFLAATSIGAIFSSISTDVGARGILERLSQIRPKFVFVDDRALYNRKETDLRPLMQQISQGLRKFAEFQGVVALVRFANRPADITAIAKSYTLANFLSIVISDALIFERCRFSDPFLIVYSSGTTGKPKCIVHCIGGVLLNGCKESRLHRSIDHTSVHLQYTTTGWIMYLVSVLSLVLGAKIVMYDGSPFVPDPANLIRLASRTGVTHLGISPRFLQTLRENNISPRKVADLSRLQTLSSTGMVLSDSLFEWVYDEAFPSTVHLDNISGGTDLAGALTAGNPLLPLYVGGCQSKALGLAVEVFETRQHTGGGMQKGNPLPIGQPGELVCTVSFPSMPVGFWGDDGSRRYFESYFSQFDNVWTHGDFVMVHPITKQIIFLGRADGVLNPSGIRFGSAEIYGVIEASFADQIADSICVGQKRVQDTDEKVILFLLLRPGHFFTAQLVDEIKNAIRRQLSPRHVPQFVFETPEIPMTFNGKKVELPVKQIVSGNSITPSRAIANPKCLDYYYQFSKDEVLHAASEPSAKL</sequence>
<dbReference type="GO" id="GO:0006629">
    <property type="term" value="P:lipid metabolic process"/>
    <property type="evidence" value="ECO:0007669"/>
    <property type="project" value="InterPro"/>
</dbReference>
<reference evidence="2" key="1">
    <citation type="submission" date="2019-11" db="EMBL/GenBank/DDBJ databases">
        <title>Bipolaris sorokiniana Genome sequencing.</title>
        <authorList>
            <person name="Wang H."/>
        </authorList>
    </citation>
    <scope>NUCLEOTIDE SEQUENCE</scope>
</reference>
<evidence type="ECO:0000313" key="3">
    <source>
        <dbReference type="Proteomes" id="UP000624244"/>
    </source>
</evidence>
<dbReference type="PROSITE" id="PS00455">
    <property type="entry name" value="AMP_BINDING"/>
    <property type="match status" value="1"/>
</dbReference>
<gene>
    <name evidence="2" type="ORF">GGP41_001331</name>
</gene>